<dbReference type="SMART" id="SM00347">
    <property type="entry name" value="HTH_MARR"/>
    <property type="match status" value="1"/>
</dbReference>
<evidence type="ECO:0000256" key="2">
    <source>
        <dbReference type="ARBA" id="ARBA00022490"/>
    </source>
</evidence>
<evidence type="ECO:0000256" key="1">
    <source>
        <dbReference type="ARBA" id="ARBA00004496"/>
    </source>
</evidence>
<keyword evidence="2" id="KW-0963">Cytoplasm</keyword>
<dbReference type="FunFam" id="1.10.10.10:FF:000163">
    <property type="entry name" value="MarR family transcriptional regulator"/>
    <property type="match status" value="1"/>
</dbReference>
<organism evidence="8 9">
    <name type="scientific">Streptomyces palmae</name>
    <dbReference type="NCBI Taxonomy" id="1701085"/>
    <lineage>
        <taxon>Bacteria</taxon>
        <taxon>Bacillati</taxon>
        <taxon>Actinomycetota</taxon>
        <taxon>Actinomycetes</taxon>
        <taxon>Kitasatosporales</taxon>
        <taxon>Streptomycetaceae</taxon>
        <taxon>Streptomyces</taxon>
    </lineage>
</organism>
<comment type="caution">
    <text evidence="8">The sequence shown here is derived from an EMBL/GenBank/DDBJ whole genome shotgun (WGS) entry which is preliminary data.</text>
</comment>
<dbReference type="PRINTS" id="PR00598">
    <property type="entry name" value="HTHMARR"/>
</dbReference>
<dbReference type="InterPro" id="IPR036390">
    <property type="entry name" value="WH_DNA-bd_sf"/>
</dbReference>
<protein>
    <submittedName>
        <fullName evidence="8">MarR family transcriptional regulator</fullName>
    </submittedName>
</protein>
<keyword evidence="3" id="KW-0805">Transcription regulation</keyword>
<reference evidence="8 9" key="1">
    <citation type="submission" date="2019-03" db="EMBL/GenBank/DDBJ databases">
        <authorList>
            <person name="Gonzalez-Pimentel J.L."/>
        </authorList>
    </citation>
    <scope>NUCLEOTIDE SEQUENCE [LARGE SCALE GENOMIC DNA]</scope>
    <source>
        <strain evidence="8 9">JCM 31289</strain>
    </source>
</reference>
<dbReference type="PANTHER" id="PTHR33164">
    <property type="entry name" value="TRANSCRIPTIONAL REGULATOR, MARR FAMILY"/>
    <property type="match status" value="1"/>
</dbReference>
<evidence type="ECO:0000259" key="7">
    <source>
        <dbReference type="PROSITE" id="PS50995"/>
    </source>
</evidence>
<feature type="domain" description="HTH marR-type" evidence="7">
    <location>
        <begin position="52"/>
        <end position="186"/>
    </location>
</feature>
<keyword evidence="4" id="KW-0238">DNA-binding</keyword>
<dbReference type="GO" id="GO:0005737">
    <property type="term" value="C:cytoplasm"/>
    <property type="evidence" value="ECO:0007669"/>
    <property type="project" value="UniProtKB-SubCell"/>
</dbReference>
<dbReference type="Proteomes" id="UP000297948">
    <property type="component" value="Unassembled WGS sequence"/>
</dbReference>
<name>A0A4Z0HDH5_9ACTN</name>
<dbReference type="InterPro" id="IPR036388">
    <property type="entry name" value="WH-like_DNA-bd_sf"/>
</dbReference>
<dbReference type="SUPFAM" id="SSF46785">
    <property type="entry name" value="Winged helix' DNA-binding domain"/>
    <property type="match status" value="1"/>
</dbReference>
<evidence type="ECO:0000256" key="6">
    <source>
        <dbReference type="SAM" id="MobiDB-lite"/>
    </source>
</evidence>
<feature type="region of interest" description="Disordered" evidence="6">
    <location>
        <begin position="1"/>
        <end position="48"/>
    </location>
</feature>
<comment type="subcellular location">
    <subcellularLocation>
        <location evidence="1">Cytoplasm</location>
    </subcellularLocation>
</comment>
<dbReference type="Gene3D" id="1.10.10.10">
    <property type="entry name" value="Winged helix-like DNA-binding domain superfamily/Winged helix DNA-binding domain"/>
    <property type="match status" value="1"/>
</dbReference>
<dbReference type="AlphaFoldDB" id="A0A4Z0HDH5"/>
<dbReference type="PROSITE" id="PS50995">
    <property type="entry name" value="HTH_MARR_2"/>
    <property type="match status" value="1"/>
</dbReference>
<gene>
    <name evidence="8" type="ORF">E4099_01575</name>
</gene>
<sequence>MAAGGRGPAGSAAHRPGVGHNRAVTDKPTGSGERPRPGQPADERAPIGPRLDDQVCFALYAASRAATAAYRPHLDELGVTYPQYLVMLVLWERGAVPVKELAAALRLDYGTLSPLLKRLEGLGLLRRERRPEDERSVLVSLTGRGGELRERARRVPDALQEASGMPREAAERLRRELLELADRLTEAAASRR</sequence>
<keyword evidence="5" id="KW-0804">Transcription</keyword>
<dbReference type="Pfam" id="PF01047">
    <property type="entry name" value="MarR"/>
    <property type="match status" value="1"/>
</dbReference>
<feature type="compositionally biased region" description="Basic and acidic residues" evidence="6">
    <location>
        <begin position="33"/>
        <end position="48"/>
    </location>
</feature>
<dbReference type="GO" id="GO:0006950">
    <property type="term" value="P:response to stress"/>
    <property type="evidence" value="ECO:0007669"/>
    <property type="project" value="TreeGrafter"/>
</dbReference>
<dbReference type="GO" id="GO:0003677">
    <property type="term" value="F:DNA binding"/>
    <property type="evidence" value="ECO:0007669"/>
    <property type="project" value="UniProtKB-KW"/>
</dbReference>
<proteinExistence type="predicted"/>
<evidence type="ECO:0000313" key="8">
    <source>
        <dbReference type="EMBL" id="TGB18628.1"/>
    </source>
</evidence>
<accession>A0A4Z0HDH5</accession>
<dbReference type="InterPro" id="IPR039422">
    <property type="entry name" value="MarR/SlyA-like"/>
</dbReference>
<evidence type="ECO:0000256" key="4">
    <source>
        <dbReference type="ARBA" id="ARBA00023125"/>
    </source>
</evidence>
<dbReference type="PANTHER" id="PTHR33164:SF5">
    <property type="entry name" value="ORGANIC HYDROPEROXIDE RESISTANCE TRANSCRIPTIONAL REGULATOR"/>
    <property type="match status" value="1"/>
</dbReference>
<dbReference type="GO" id="GO:0003700">
    <property type="term" value="F:DNA-binding transcription factor activity"/>
    <property type="evidence" value="ECO:0007669"/>
    <property type="project" value="InterPro"/>
</dbReference>
<dbReference type="OrthoDB" id="9806864at2"/>
<evidence type="ECO:0000256" key="3">
    <source>
        <dbReference type="ARBA" id="ARBA00023015"/>
    </source>
</evidence>
<dbReference type="InterPro" id="IPR000835">
    <property type="entry name" value="HTH_MarR-typ"/>
</dbReference>
<evidence type="ECO:0000313" key="9">
    <source>
        <dbReference type="Proteomes" id="UP000297948"/>
    </source>
</evidence>
<evidence type="ECO:0000256" key="5">
    <source>
        <dbReference type="ARBA" id="ARBA00023163"/>
    </source>
</evidence>
<keyword evidence="9" id="KW-1185">Reference proteome</keyword>
<dbReference type="EMBL" id="SRID01000006">
    <property type="protein sequence ID" value="TGB18628.1"/>
    <property type="molecule type" value="Genomic_DNA"/>
</dbReference>